<dbReference type="InterPro" id="IPR001750">
    <property type="entry name" value="ND/Mrp_TM"/>
</dbReference>
<organism evidence="7">
    <name type="scientific">Phaeodactylum tricornutum</name>
    <name type="common">Diatom</name>
    <dbReference type="NCBI Taxonomy" id="2850"/>
    <lineage>
        <taxon>Eukaryota</taxon>
        <taxon>Sar</taxon>
        <taxon>Stramenopiles</taxon>
        <taxon>Ochrophyta</taxon>
        <taxon>Bacillariophyta</taxon>
        <taxon>Bacillariophyceae</taxon>
        <taxon>Bacillariophycidae</taxon>
        <taxon>Naviculales</taxon>
        <taxon>Phaeodactylaceae</taxon>
        <taxon>Phaeodactylum</taxon>
    </lineage>
</organism>
<dbReference type="AlphaFoldDB" id="A0A172E700"/>
<dbReference type="Pfam" id="PF00361">
    <property type="entry name" value="Proton_antipo_M"/>
    <property type="match status" value="1"/>
</dbReference>
<keyword evidence="2 5" id="KW-0812">Transmembrane</keyword>
<accession>A0A172E700</accession>
<protein>
    <submittedName>
        <fullName evidence="7">NADH dehydrogenase subunit 5</fullName>
    </submittedName>
</protein>
<reference evidence="7" key="1">
    <citation type="submission" date="2013-06" db="EMBL/GenBank/DDBJ databases">
        <title>Differently expressed genes of marine diatom grown under ocean acidification and different light conditions.</title>
        <authorList>
            <person name="Wang K.-J."/>
            <person name="Zhuang S.-F."/>
            <person name="Ren H.-L."/>
            <person name="Chen F.-Y."/>
            <person name="Li Y.-H."/>
            <person name="Chen R.-Y."/>
            <person name="Gao K.-S."/>
        </authorList>
    </citation>
    <scope>NUCLEOTIDE SEQUENCE</scope>
</reference>
<dbReference type="PANTHER" id="PTHR42829:SF2">
    <property type="entry name" value="NADH-UBIQUINONE OXIDOREDUCTASE CHAIN 5"/>
    <property type="match status" value="1"/>
</dbReference>
<evidence type="ECO:0000256" key="3">
    <source>
        <dbReference type="ARBA" id="ARBA00022989"/>
    </source>
</evidence>
<evidence type="ECO:0000256" key="4">
    <source>
        <dbReference type="ARBA" id="ARBA00023136"/>
    </source>
</evidence>
<evidence type="ECO:0000256" key="2">
    <source>
        <dbReference type="ARBA" id="ARBA00022692"/>
    </source>
</evidence>
<dbReference type="GO" id="GO:0016020">
    <property type="term" value="C:membrane"/>
    <property type="evidence" value="ECO:0007669"/>
    <property type="project" value="UniProtKB-SubCell"/>
</dbReference>
<feature type="transmembrane region" description="Helical" evidence="5">
    <location>
        <begin position="53"/>
        <end position="72"/>
    </location>
</feature>
<name>A0A172E700_PHATR</name>
<feature type="transmembrane region" description="Helical" evidence="5">
    <location>
        <begin position="14"/>
        <end position="32"/>
    </location>
</feature>
<feature type="domain" description="NADH:quinone oxidoreductase/Mrp antiporter transmembrane" evidence="6">
    <location>
        <begin position="7"/>
        <end position="69"/>
    </location>
</feature>
<keyword evidence="3 5" id="KW-1133">Transmembrane helix</keyword>
<evidence type="ECO:0000256" key="5">
    <source>
        <dbReference type="SAM" id="Phobius"/>
    </source>
</evidence>
<dbReference type="EMBL" id="KF302605">
    <property type="protein sequence ID" value="AID23604.1"/>
    <property type="molecule type" value="mRNA"/>
</dbReference>
<evidence type="ECO:0000259" key="6">
    <source>
        <dbReference type="Pfam" id="PF00361"/>
    </source>
</evidence>
<dbReference type="PANTHER" id="PTHR42829">
    <property type="entry name" value="NADH-UBIQUINONE OXIDOREDUCTASE CHAIN 5"/>
    <property type="match status" value="1"/>
</dbReference>
<evidence type="ECO:0000256" key="1">
    <source>
        <dbReference type="ARBA" id="ARBA00004141"/>
    </source>
</evidence>
<sequence length="73" mass="8289">MLILVTADNFIQMFVGWEGVGLCSYLLINFWFTRIQANKAAIKAMIINRIGDFSLLIGIILILQTTNQLIMLQ</sequence>
<dbReference type="GO" id="GO:0003954">
    <property type="term" value="F:NADH dehydrogenase activity"/>
    <property type="evidence" value="ECO:0007669"/>
    <property type="project" value="TreeGrafter"/>
</dbReference>
<dbReference type="GO" id="GO:0008137">
    <property type="term" value="F:NADH dehydrogenase (ubiquinone) activity"/>
    <property type="evidence" value="ECO:0007669"/>
    <property type="project" value="InterPro"/>
</dbReference>
<proteinExistence type="evidence at transcript level"/>
<dbReference type="GO" id="GO:0042773">
    <property type="term" value="P:ATP synthesis coupled electron transport"/>
    <property type="evidence" value="ECO:0007669"/>
    <property type="project" value="InterPro"/>
</dbReference>
<comment type="subcellular location">
    <subcellularLocation>
        <location evidence="1">Membrane</location>
        <topology evidence="1">Multi-pass membrane protein</topology>
    </subcellularLocation>
</comment>
<keyword evidence="4 5" id="KW-0472">Membrane</keyword>
<dbReference type="GO" id="GO:0015990">
    <property type="term" value="P:electron transport coupled proton transport"/>
    <property type="evidence" value="ECO:0007669"/>
    <property type="project" value="TreeGrafter"/>
</dbReference>
<dbReference type="InterPro" id="IPR003945">
    <property type="entry name" value="NU5C-like"/>
</dbReference>
<evidence type="ECO:0000313" key="7">
    <source>
        <dbReference type="EMBL" id="AID23604.1"/>
    </source>
</evidence>